<sequence length="146" mass="16746">MDCKMDYEYLQGYLDDTLNPVEKIIVKEHINTCSSCKKELIEMKLLMWELDEFMLSEIEVPKEAALIRKKITEECTKSKRFSVKDLLSVQKNIRKHSTIFLNYVPGFKTGVSLAQKTAKKAPAFVYKTLTGMYAGGRKLAALRSQL</sequence>
<evidence type="ECO:0000256" key="2">
    <source>
        <dbReference type="ARBA" id="ARBA00024438"/>
    </source>
</evidence>
<evidence type="ECO:0000313" key="5">
    <source>
        <dbReference type="Proteomes" id="UP000050326"/>
    </source>
</evidence>
<name>A0A0P9AH20_9CLOT</name>
<dbReference type="Gene3D" id="1.10.10.1320">
    <property type="entry name" value="Anti-sigma factor, zinc-finger domain"/>
    <property type="match status" value="1"/>
</dbReference>
<dbReference type="Proteomes" id="UP000050326">
    <property type="component" value="Unassembled WGS sequence"/>
</dbReference>
<evidence type="ECO:0000259" key="3">
    <source>
        <dbReference type="Pfam" id="PF13490"/>
    </source>
</evidence>
<gene>
    <name evidence="4" type="ORF">OXPF_18270</name>
</gene>
<dbReference type="InterPro" id="IPR027383">
    <property type="entry name" value="Znf_put"/>
</dbReference>
<comment type="caution">
    <text evidence="4">The sequence shown here is derived from an EMBL/GenBank/DDBJ whole genome shotgun (WGS) entry which is preliminary data.</text>
</comment>
<reference evidence="4 5" key="1">
    <citation type="submission" date="2015-09" db="EMBL/GenBank/DDBJ databases">
        <title>Genome sequence of Oxobacter pfennigii DSM 3222.</title>
        <authorList>
            <person name="Poehlein A."/>
            <person name="Bengelsdorf F.R."/>
            <person name="Schiel-Bengelsdorf B."/>
            <person name="Duerre P."/>
            <person name="Daniel R."/>
        </authorList>
    </citation>
    <scope>NUCLEOTIDE SEQUENCE [LARGE SCALE GENOMIC DNA]</scope>
    <source>
        <strain evidence="4 5">DSM 3222</strain>
    </source>
</reference>
<proteinExistence type="inferred from homology"/>
<dbReference type="STRING" id="36849.OXPF_18270"/>
<protein>
    <recommendedName>
        <fullName evidence="2">Anti-sigma-W factor RsiW</fullName>
    </recommendedName>
</protein>
<dbReference type="InterPro" id="IPR041916">
    <property type="entry name" value="Anti_sigma_zinc_sf"/>
</dbReference>
<dbReference type="Pfam" id="PF13490">
    <property type="entry name" value="zf-HC2"/>
    <property type="match status" value="1"/>
</dbReference>
<comment type="similarity">
    <text evidence="1">Belongs to the zinc-associated anti-sigma factor (ZAS) superfamily. Anti-sigma-W factor family.</text>
</comment>
<evidence type="ECO:0000256" key="1">
    <source>
        <dbReference type="ARBA" id="ARBA00024353"/>
    </source>
</evidence>
<dbReference type="AlphaFoldDB" id="A0A0P9AH20"/>
<evidence type="ECO:0000313" key="4">
    <source>
        <dbReference type="EMBL" id="KPU44741.1"/>
    </source>
</evidence>
<accession>A0A0P9AH20</accession>
<dbReference type="RefSeq" id="WP_054874874.1">
    <property type="nucleotide sequence ID" value="NZ_LKET01000029.1"/>
</dbReference>
<keyword evidence="5" id="KW-1185">Reference proteome</keyword>
<dbReference type="EMBL" id="LKET01000029">
    <property type="protein sequence ID" value="KPU44741.1"/>
    <property type="molecule type" value="Genomic_DNA"/>
</dbReference>
<organism evidence="4 5">
    <name type="scientific">Oxobacter pfennigii</name>
    <dbReference type="NCBI Taxonomy" id="36849"/>
    <lineage>
        <taxon>Bacteria</taxon>
        <taxon>Bacillati</taxon>
        <taxon>Bacillota</taxon>
        <taxon>Clostridia</taxon>
        <taxon>Eubacteriales</taxon>
        <taxon>Clostridiaceae</taxon>
        <taxon>Oxobacter</taxon>
    </lineage>
</organism>
<dbReference type="OrthoDB" id="2084847at2"/>
<feature type="domain" description="Putative zinc-finger" evidence="3">
    <location>
        <begin position="8"/>
        <end position="36"/>
    </location>
</feature>